<dbReference type="GeneTree" id="ENSGT00390000017838"/>
<dbReference type="Pfam" id="PF10180">
    <property type="entry name" value="WKF"/>
    <property type="match status" value="1"/>
</dbReference>
<dbReference type="Ensembl" id="ENSCWAT00000024519.1">
    <property type="protein sequence ID" value="ENSCWAP00000022609.1"/>
    <property type="gene ID" value="ENSCWAG00000017200.1"/>
</dbReference>
<evidence type="ECO:0000313" key="3">
    <source>
        <dbReference type="Ensembl" id="ENSCWAP00000022609.1"/>
    </source>
</evidence>
<dbReference type="Proteomes" id="UP000694540">
    <property type="component" value="Unplaced"/>
</dbReference>
<sequence length="346" mass="36525">MGGLPAAPSPWTVAPARSRPAGSDAALGRLSAFLAGAPSPSQSKDTQGSTGFFLVCWAGVVFQAWPPPACPLPGTAAALQRHWVCRSRAWPRCPAALSPLPAQGGDPVPLALQGAASAEEQRALDRKLKKERKKEARRLLREASIPAAQSPPVRPSGAELALDYLCSWAQQRGNWRFQKTRQTWLLVHMYDSDQVALPRPLPSQPGAAAPPPCPHSRGDRACVCESCSQRPGLPAARASVPRTALSPGSRCPCADGGVAVGWTACPPSHLPLPGALCHQLVPGPLRPPGACPGAGFRLARVRFSCLLWPLVCSVTLLGHRCLVLGREVTTLFSCKGFPAPVVTFSL</sequence>
<proteinExistence type="predicted"/>
<dbReference type="AlphaFoldDB" id="A0A8C3YKX7"/>
<evidence type="ECO:0000256" key="1">
    <source>
        <dbReference type="SAM" id="MobiDB-lite"/>
    </source>
</evidence>
<protein>
    <recommendedName>
        <fullName evidence="2">WKF domain-containing protein</fullName>
    </recommendedName>
</protein>
<reference evidence="3" key="2">
    <citation type="submission" date="2025-09" db="UniProtKB">
        <authorList>
            <consortium name="Ensembl"/>
        </authorList>
    </citation>
    <scope>IDENTIFICATION</scope>
</reference>
<accession>A0A8C3YKX7</accession>
<evidence type="ECO:0000259" key="2">
    <source>
        <dbReference type="Pfam" id="PF10180"/>
    </source>
</evidence>
<feature type="domain" description="WKF" evidence="2">
    <location>
        <begin position="163"/>
        <end position="195"/>
    </location>
</feature>
<evidence type="ECO:0000313" key="4">
    <source>
        <dbReference type="Proteomes" id="UP000694540"/>
    </source>
</evidence>
<keyword evidence="4" id="KW-1185">Reference proteome</keyword>
<organism evidence="3 4">
    <name type="scientific">Catagonus wagneri</name>
    <name type="common">Chacoan peccary</name>
    <dbReference type="NCBI Taxonomy" id="51154"/>
    <lineage>
        <taxon>Eukaryota</taxon>
        <taxon>Metazoa</taxon>
        <taxon>Chordata</taxon>
        <taxon>Craniata</taxon>
        <taxon>Vertebrata</taxon>
        <taxon>Euteleostomi</taxon>
        <taxon>Mammalia</taxon>
        <taxon>Eutheria</taxon>
        <taxon>Laurasiatheria</taxon>
        <taxon>Artiodactyla</taxon>
        <taxon>Suina</taxon>
        <taxon>Tayassuidae</taxon>
        <taxon>Catagonus</taxon>
    </lineage>
</organism>
<dbReference type="InterPro" id="IPR019327">
    <property type="entry name" value="WKF"/>
</dbReference>
<feature type="region of interest" description="Disordered" evidence="1">
    <location>
        <begin position="1"/>
        <end position="22"/>
    </location>
</feature>
<name>A0A8C3YKX7_9CETA</name>
<dbReference type="PANTHER" id="PTHR22306:SF2">
    <property type="entry name" value="CHROMOSOME 7 OPEN READING FRAME 50"/>
    <property type="match status" value="1"/>
</dbReference>
<reference evidence="3" key="1">
    <citation type="submission" date="2025-08" db="UniProtKB">
        <authorList>
            <consortium name="Ensembl"/>
        </authorList>
    </citation>
    <scope>IDENTIFICATION</scope>
</reference>
<dbReference type="PANTHER" id="PTHR22306">
    <property type="entry name" value="CHROMOSOME 7 OPEN READING FRAME 50"/>
    <property type="match status" value="1"/>
</dbReference>